<proteinExistence type="predicted"/>
<comment type="caution">
    <text evidence="1">The sequence shown here is derived from an EMBL/GenBank/DDBJ whole genome shotgun (WGS) entry which is preliminary data.</text>
</comment>
<dbReference type="Proteomes" id="UP000035009">
    <property type="component" value="Unassembled WGS sequence"/>
</dbReference>
<dbReference type="eggNOG" id="ENOG5030DR5">
    <property type="taxonomic scope" value="Bacteria"/>
</dbReference>
<accession>M3TAE6</accession>
<keyword evidence="2" id="KW-1185">Reference proteome</keyword>
<dbReference type="STRING" id="410332.SAMN04488550_2364"/>
<reference evidence="1 2" key="1">
    <citation type="submission" date="2013-02" db="EMBL/GenBank/DDBJ databases">
        <title>Whole genome shotgun sequence of Gordonia malaquae NBRC 108250.</title>
        <authorList>
            <person name="Yoshida I."/>
            <person name="Hosoyama A."/>
            <person name="Tsuchikane K."/>
            <person name="Ando Y."/>
            <person name="Baba S."/>
            <person name="Ohji S."/>
            <person name="Hamada M."/>
            <person name="Tamura T."/>
            <person name="Yamazoe A."/>
            <person name="Yamazaki S."/>
            <person name="Fujita N."/>
        </authorList>
    </citation>
    <scope>NUCLEOTIDE SEQUENCE [LARGE SCALE GENOMIC DNA]</scope>
    <source>
        <strain evidence="1 2">NBRC 108250</strain>
    </source>
</reference>
<organism evidence="1 2">
    <name type="scientific">Gordonia malaquae NBRC 108250</name>
    <dbReference type="NCBI Taxonomy" id="1223542"/>
    <lineage>
        <taxon>Bacteria</taxon>
        <taxon>Bacillati</taxon>
        <taxon>Actinomycetota</taxon>
        <taxon>Actinomycetes</taxon>
        <taxon>Mycobacteriales</taxon>
        <taxon>Gordoniaceae</taxon>
        <taxon>Gordonia</taxon>
    </lineage>
</organism>
<dbReference type="EMBL" id="BAOP01000003">
    <property type="protein sequence ID" value="GAC78381.1"/>
    <property type="molecule type" value="Genomic_DNA"/>
</dbReference>
<name>M3TAE6_GORML</name>
<gene>
    <name evidence="1" type="ORF">GM1_003_01190</name>
</gene>
<sequence length="247" mass="25644">MEFVVANARDRAYLHAMTNLGGAQHTWNSTQTSRLRDELMVGYERILATLPGLDGPGVGQIEVMVTAAQSALRESPPTWLSDAAAGALGRGLATPAAATDLTAAGGSGFLLFESPVTMTTLGYAGPAGVAPLDAMPWWSASFDGHDLHHDADHADLVVVHGLSTYVTNDAPWPASVWADSTLTDIGMFPLPLLGEVTPPHPDDDDLAPAIVTLLGLGAAVREDRVMFSAAGPSTVGSAAPRAVEVVL</sequence>
<evidence type="ECO:0000313" key="2">
    <source>
        <dbReference type="Proteomes" id="UP000035009"/>
    </source>
</evidence>
<protein>
    <submittedName>
        <fullName evidence="1">Uncharacterized protein</fullName>
    </submittedName>
</protein>
<dbReference type="AlphaFoldDB" id="M3TAE6"/>
<evidence type="ECO:0000313" key="1">
    <source>
        <dbReference type="EMBL" id="GAC78381.1"/>
    </source>
</evidence>